<dbReference type="EMBL" id="KB445562">
    <property type="protein sequence ID" value="EMC92540.1"/>
    <property type="molecule type" value="Genomic_DNA"/>
</dbReference>
<dbReference type="HOGENOM" id="CLU_2222744_0_0_1"/>
<organism evidence="1 2">
    <name type="scientific">Baudoinia panamericana (strain UAMH 10762)</name>
    <name type="common">Angels' share fungus</name>
    <name type="synonym">Baudoinia compniacensis (strain UAMH 10762)</name>
    <dbReference type="NCBI Taxonomy" id="717646"/>
    <lineage>
        <taxon>Eukaryota</taxon>
        <taxon>Fungi</taxon>
        <taxon>Dikarya</taxon>
        <taxon>Ascomycota</taxon>
        <taxon>Pezizomycotina</taxon>
        <taxon>Dothideomycetes</taxon>
        <taxon>Dothideomycetidae</taxon>
        <taxon>Mycosphaerellales</taxon>
        <taxon>Teratosphaeriaceae</taxon>
        <taxon>Baudoinia</taxon>
    </lineage>
</organism>
<dbReference type="KEGG" id="bcom:BAUCODRAFT_295188"/>
<proteinExistence type="predicted"/>
<evidence type="ECO:0000313" key="1">
    <source>
        <dbReference type="EMBL" id="EMC92540.1"/>
    </source>
</evidence>
<dbReference type="Proteomes" id="UP000011761">
    <property type="component" value="Unassembled WGS sequence"/>
</dbReference>
<evidence type="ECO:0000313" key="2">
    <source>
        <dbReference type="Proteomes" id="UP000011761"/>
    </source>
</evidence>
<name>M2N1N6_BAUPA</name>
<keyword evidence="2" id="KW-1185">Reference proteome</keyword>
<dbReference type="GeneID" id="19110957"/>
<accession>M2N1N6</accession>
<sequence length="106" mass="12836">MTQKYKDEERLIMVSCRDRRGPRGPKRERLKEDMITKLKEQAREYHDKRVAISGKIEPEQKAAEEYRNAWEATRKDFSPADWEGVRRFQDPGFEYFWDDPFDGCWC</sequence>
<reference evidence="1 2" key="1">
    <citation type="journal article" date="2012" name="PLoS Pathog.">
        <title>Diverse lifestyles and strategies of plant pathogenesis encoded in the genomes of eighteen Dothideomycetes fungi.</title>
        <authorList>
            <person name="Ohm R.A."/>
            <person name="Feau N."/>
            <person name="Henrissat B."/>
            <person name="Schoch C.L."/>
            <person name="Horwitz B.A."/>
            <person name="Barry K.W."/>
            <person name="Condon B.J."/>
            <person name="Copeland A.C."/>
            <person name="Dhillon B."/>
            <person name="Glaser F."/>
            <person name="Hesse C.N."/>
            <person name="Kosti I."/>
            <person name="LaButti K."/>
            <person name="Lindquist E.A."/>
            <person name="Lucas S."/>
            <person name="Salamov A.A."/>
            <person name="Bradshaw R.E."/>
            <person name="Ciuffetti L."/>
            <person name="Hamelin R.C."/>
            <person name="Kema G.H.J."/>
            <person name="Lawrence C."/>
            <person name="Scott J.A."/>
            <person name="Spatafora J.W."/>
            <person name="Turgeon B.G."/>
            <person name="de Wit P.J.G.M."/>
            <person name="Zhong S."/>
            <person name="Goodwin S.B."/>
            <person name="Grigoriev I.V."/>
        </authorList>
    </citation>
    <scope>NUCLEOTIDE SEQUENCE [LARGE SCALE GENOMIC DNA]</scope>
    <source>
        <strain evidence="1 2">UAMH 10762</strain>
    </source>
</reference>
<protein>
    <submittedName>
        <fullName evidence="1">Uncharacterized protein</fullName>
    </submittedName>
</protein>
<dbReference type="RefSeq" id="XP_007680825.1">
    <property type="nucleotide sequence ID" value="XM_007682635.1"/>
</dbReference>
<dbReference type="AlphaFoldDB" id="M2N1N6"/>
<gene>
    <name evidence="1" type="ORF">BAUCODRAFT_295188</name>
</gene>